<evidence type="ECO:0000259" key="2">
    <source>
        <dbReference type="PROSITE" id="PS51352"/>
    </source>
</evidence>
<protein>
    <submittedName>
        <fullName evidence="3">Thioredoxin</fullName>
    </submittedName>
</protein>
<dbReference type="PANTHER" id="PTHR46115">
    <property type="entry name" value="THIOREDOXIN-LIKE PROTEIN 1"/>
    <property type="match status" value="1"/>
</dbReference>
<name>A0A9K3D4I5_9EUKA</name>
<keyword evidence="1" id="KW-1015">Disulfide bond</keyword>
<dbReference type="PROSITE" id="PS51352">
    <property type="entry name" value="THIOREDOXIN_2"/>
    <property type="match status" value="1"/>
</dbReference>
<dbReference type="InterPro" id="IPR013766">
    <property type="entry name" value="Thioredoxin_domain"/>
</dbReference>
<comment type="caution">
    <text evidence="3">The sequence shown here is derived from an EMBL/GenBank/DDBJ whole genome shotgun (WGS) entry which is preliminary data.</text>
</comment>
<evidence type="ECO:0000313" key="3">
    <source>
        <dbReference type="EMBL" id="GIQ88953.1"/>
    </source>
</evidence>
<feature type="domain" description="Thioredoxin" evidence="2">
    <location>
        <begin position="1"/>
        <end position="115"/>
    </location>
</feature>
<dbReference type="Proteomes" id="UP000265618">
    <property type="component" value="Unassembled WGS sequence"/>
</dbReference>
<dbReference type="Gene3D" id="3.40.30.10">
    <property type="entry name" value="Glutaredoxin"/>
    <property type="match status" value="1"/>
</dbReference>
<accession>A0A9K3D4I5</accession>
<dbReference type="PROSITE" id="PS00194">
    <property type="entry name" value="THIOREDOXIN_1"/>
    <property type="match status" value="1"/>
</dbReference>
<dbReference type="CDD" id="cd02947">
    <property type="entry name" value="TRX_family"/>
    <property type="match status" value="1"/>
</dbReference>
<dbReference type="AlphaFoldDB" id="A0A9K3D4I5"/>
<dbReference type="PRINTS" id="PR00421">
    <property type="entry name" value="THIOREDOXIN"/>
</dbReference>
<dbReference type="InterPro" id="IPR036249">
    <property type="entry name" value="Thioredoxin-like_sf"/>
</dbReference>
<proteinExistence type="predicted"/>
<dbReference type="FunFam" id="3.40.30.10:FF:000245">
    <property type="entry name" value="Thioredoxin"/>
    <property type="match status" value="1"/>
</dbReference>
<sequence>MSDKTTEVITVESRGELDRHLQETSLERLVVVEFSALWCGPCRRIVPDIKRWAKDDFPQVTFLEVDVDQQAEIAADFSIQAMPTFKLYRGGKEVAELVGANLTKIQSSIKQHYGR</sequence>
<evidence type="ECO:0000256" key="1">
    <source>
        <dbReference type="ARBA" id="ARBA00023157"/>
    </source>
</evidence>
<evidence type="ECO:0000313" key="4">
    <source>
        <dbReference type="Proteomes" id="UP000265618"/>
    </source>
</evidence>
<reference evidence="3 4" key="1">
    <citation type="journal article" date="2018" name="PLoS ONE">
        <title>The draft genome of Kipferlia bialata reveals reductive genome evolution in fornicate parasites.</title>
        <authorList>
            <person name="Tanifuji G."/>
            <person name="Takabayashi S."/>
            <person name="Kume K."/>
            <person name="Takagi M."/>
            <person name="Nakayama T."/>
            <person name="Kamikawa R."/>
            <person name="Inagaki Y."/>
            <person name="Hashimoto T."/>
        </authorList>
    </citation>
    <scope>NUCLEOTIDE SEQUENCE [LARGE SCALE GENOMIC DNA]</scope>
    <source>
        <strain evidence="3">NY0173</strain>
    </source>
</reference>
<keyword evidence="4" id="KW-1185">Reference proteome</keyword>
<gene>
    <name evidence="3" type="ORF">KIPB_011311</name>
</gene>
<organism evidence="3 4">
    <name type="scientific">Kipferlia bialata</name>
    <dbReference type="NCBI Taxonomy" id="797122"/>
    <lineage>
        <taxon>Eukaryota</taxon>
        <taxon>Metamonada</taxon>
        <taxon>Carpediemonas-like organisms</taxon>
        <taxon>Kipferlia</taxon>
    </lineage>
</organism>
<dbReference type="OrthoDB" id="2121326at2759"/>
<dbReference type="Pfam" id="PF00085">
    <property type="entry name" value="Thioredoxin"/>
    <property type="match status" value="1"/>
</dbReference>
<dbReference type="InterPro" id="IPR017937">
    <property type="entry name" value="Thioredoxin_CS"/>
</dbReference>
<dbReference type="EMBL" id="BDIP01004550">
    <property type="protein sequence ID" value="GIQ88953.1"/>
    <property type="molecule type" value="Genomic_DNA"/>
</dbReference>
<dbReference type="SUPFAM" id="SSF52833">
    <property type="entry name" value="Thioredoxin-like"/>
    <property type="match status" value="1"/>
</dbReference>